<comment type="caution">
    <text evidence="12">The sequence shown here is derived from an EMBL/GenBank/DDBJ whole genome shotgun (WGS) entry which is preliminary data.</text>
</comment>
<evidence type="ECO:0000256" key="2">
    <source>
        <dbReference type="ARBA" id="ARBA00007787"/>
    </source>
</evidence>
<dbReference type="PRINTS" id="PR00160">
    <property type="entry name" value="GLUTAREDOXIN"/>
</dbReference>
<evidence type="ECO:0000256" key="8">
    <source>
        <dbReference type="ARBA" id="ARBA00037470"/>
    </source>
</evidence>
<dbReference type="NCBIfam" id="TIGR02180">
    <property type="entry name" value="GRX_euk"/>
    <property type="match status" value="1"/>
</dbReference>
<keyword evidence="7" id="KW-0676">Redox-active center</keyword>
<dbReference type="InterPro" id="IPR011899">
    <property type="entry name" value="Glutaredoxin_euk/vir"/>
</dbReference>
<dbReference type="GO" id="GO:0034599">
    <property type="term" value="P:cellular response to oxidative stress"/>
    <property type="evidence" value="ECO:0007669"/>
    <property type="project" value="TreeGrafter"/>
</dbReference>
<dbReference type="InterPro" id="IPR002109">
    <property type="entry name" value="Glutaredoxin"/>
</dbReference>
<feature type="domain" description="Glutaredoxin" evidence="11">
    <location>
        <begin position="34"/>
        <end position="96"/>
    </location>
</feature>
<dbReference type="GO" id="GO:0015038">
    <property type="term" value="F:glutathione disulfide oxidoreductase activity"/>
    <property type="evidence" value="ECO:0007669"/>
    <property type="project" value="TreeGrafter"/>
</dbReference>
<keyword evidence="4" id="KW-0249">Electron transport</keyword>
<dbReference type="InterPro" id="IPR014025">
    <property type="entry name" value="Glutaredoxin_subgr"/>
</dbReference>
<dbReference type="FunFam" id="3.40.30.10:FF:000026">
    <property type="entry name" value="Glutaredoxin 2"/>
    <property type="match status" value="1"/>
</dbReference>
<evidence type="ECO:0000313" key="12">
    <source>
        <dbReference type="EMBL" id="RZF47230.1"/>
    </source>
</evidence>
<dbReference type="SUPFAM" id="SSF52833">
    <property type="entry name" value="Thioredoxin-like"/>
    <property type="match status" value="1"/>
</dbReference>
<name>A0A482XP00_LAOST</name>
<dbReference type="InterPro" id="IPR036249">
    <property type="entry name" value="Thioredoxin-like_sf"/>
</dbReference>
<dbReference type="EMBL" id="QKKF02004629">
    <property type="protein sequence ID" value="RZF47230.1"/>
    <property type="molecule type" value="Genomic_DNA"/>
</dbReference>
<organism evidence="12 13">
    <name type="scientific">Laodelphax striatellus</name>
    <name type="common">Small brown planthopper</name>
    <name type="synonym">Delphax striatella</name>
    <dbReference type="NCBI Taxonomy" id="195883"/>
    <lineage>
        <taxon>Eukaryota</taxon>
        <taxon>Metazoa</taxon>
        <taxon>Ecdysozoa</taxon>
        <taxon>Arthropoda</taxon>
        <taxon>Hexapoda</taxon>
        <taxon>Insecta</taxon>
        <taxon>Pterygota</taxon>
        <taxon>Neoptera</taxon>
        <taxon>Paraneoptera</taxon>
        <taxon>Hemiptera</taxon>
        <taxon>Auchenorrhyncha</taxon>
        <taxon>Fulgoroidea</taxon>
        <taxon>Delphacidae</taxon>
        <taxon>Criomorphinae</taxon>
        <taxon>Laodelphax</taxon>
    </lineage>
</organism>
<keyword evidence="5" id="KW-1015">Disulfide bond</keyword>
<evidence type="ECO:0000256" key="7">
    <source>
        <dbReference type="ARBA" id="ARBA00023284"/>
    </source>
</evidence>
<dbReference type="STRING" id="195883.A0A482XP00"/>
<dbReference type="Pfam" id="PF00462">
    <property type="entry name" value="Glutaredoxin"/>
    <property type="match status" value="1"/>
</dbReference>
<comment type="function">
    <text evidence="8">Glutathione-dependent oxidoreductase that facilitates the maintenance of mitochondrial redox homeostasis upon induction of apoptosis by oxidative stress. Involved in response to hydrogen peroxide and regulation of apoptosis caused by oxidative stress. Acts as a very efficient catalyst of monothiol reactions because of its high affinity for protein glutathione-mixed disulfides. Can receive electrons not only from glutathione (GSH), but also from thioredoxin reductase supporting both monothiol and dithiol reactions. Efficiently catalyzes both glutathionylation and deglutathionylation of mitochondrial complex I, which in turn regulates the superoxide production by the complex. Overexpression decreases the susceptibility to apoptosis and prevents loss of cardiolipin and cytochrome c release.</text>
</comment>
<comment type="subunit">
    <text evidence="9">Monomer; active form. Homodimer; inactive form. The homodimer is probably linked by 1 2Fe-2S cluster.</text>
</comment>
<dbReference type="OrthoDB" id="418495at2759"/>
<evidence type="ECO:0000256" key="3">
    <source>
        <dbReference type="ARBA" id="ARBA00022448"/>
    </source>
</evidence>
<dbReference type="PANTHER" id="PTHR45694">
    <property type="entry name" value="GLUTAREDOXIN 2"/>
    <property type="match status" value="1"/>
</dbReference>
<dbReference type="InterPro" id="IPR011767">
    <property type="entry name" value="GLR_AS"/>
</dbReference>
<keyword evidence="3" id="KW-0813">Transport</keyword>
<dbReference type="InParanoid" id="A0A482XP00"/>
<protein>
    <recommendedName>
        <fullName evidence="10">Glutaredoxin-2, mitochondrial</fullName>
    </recommendedName>
</protein>
<keyword evidence="6" id="KW-0318">Glutathionylation</keyword>
<reference evidence="12 13" key="1">
    <citation type="journal article" date="2017" name="Gigascience">
        <title>Genome sequence of the small brown planthopper, Laodelphax striatellus.</title>
        <authorList>
            <person name="Zhu J."/>
            <person name="Jiang F."/>
            <person name="Wang X."/>
            <person name="Yang P."/>
            <person name="Bao Y."/>
            <person name="Zhao W."/>
            <person name="Wang W."/>
            <person name="Lu H."/>
            <person name="Wang Q."/>
            <person name="Cui N."/>
            <person name="Li J."/>
            <person name="Chen X."/>
            <person name="Luo L."/>
            <person name="Yu J."/>
            <person name="Kang L."/>
            <person name="Cui F."/>
        </authorList>
    </citation>
    <scope>NUCLEOTIDE SEQUENCE [LARGE SCALE GENOMIC DNA]</scope>
    <source>
        <strain evidence="12">Lst14</strain>
    </source>
</reference>
<evidence type="ECO:0000256" key="9">
    <source>
        <dbReference type="ARBA" id="ARBA00038558"/>
    </source>
</evidence>
<dbReference type="PANTHER" id="PTHR45694:SF5">
    <property type="entry name" value="GLUTAREDOXIN 2"/>
    <property type="match status" value="1"/>
</dbReference>
<evidence type="ECO:0000256" key="4">
    <source>
        <dbReference type="ARBA" id="ARBA00022982"/>
    </source>
</evidence>
<gene>
    <name evidence="12" type="ORF">LSTR_LSTR004939</name>
</gene>
<evidence type="ECO:0000256" key="6">
    <source>
        <dbReference type="ARBA" id="ARBA00023206"/>
    </source>
</evidence>
<dbReference type="SMR" id="A0A482XP00"/>
<dbReference type="Gene3D" id="3.40.30.10">
    <property type="entry name" value="Glutaredoxin"/>
    <property type="match status" value="1"/>
</dbReference>
<proteinExistence type="inferred from homology"/>
<comment type="function">
    <text evidence="1">Has a glutathione-disulfide oxidoreductase activity in the presence of NADPH and glutathione reductase. Reduces low molecular weight disulfides and proteins.</text>
</comment>
<dbReference type="Proteomes" id="UP000291343">
    <property type="component" value="Unassembled WGS sequence"/>
</dbReference>
<comment type="similarity">
    <text evidence="2">Belongs to the glutaredoxin family.</text>
</comment>
<dbReference type="GO" id="GO:0005737">
    <property type="term" value="C:cytoplasm"/>
    <property type="evidence" value="ECO:0007669"/>
    <property type="project" value="TreeGrafter"/>
</dbReference>
<evidence type="ECO:0000259" key="11">
    <source>
        <dbReference type="Pfam" id="PF00462"/>
    </source>
</evidence>
<dbReference type="PROSITE" id="PS00195">
    <property type="entry name" value="GLUTAREDOXIN_1"/>
    <property type="match status" value="1"/>
</dbReference>
<evidence type="ECO:0000256" key="10">
    <source>
        <dbReference type="ARBA" id="ARBA00039819"/>
    </source>
</evidence>
<dbReference type="FunCoup" id="A0A482XP00">
    <property type="interactions" value="667"/>
</dbReference>
<evidence type="ECO:0000256" key="5">
    <source>
        <dbReference type="ARBA" id="ARBA00023157"/>
    </source>
</evidence>
<keyword evidence="13" id="KW-1185">Reference proteome</keyword>
<evidence type="ECO:0000313" key="13">
    <source>
        <dbReference type="Proteomes" id="UP000291343"/>
    </source>
</evidence>
<accession>A0A482XP00</accession>
<dbReference type="AlphaFoldDB" id="A0A482XP00"/>
<sequence>MDLISCPRLPPKGPVDMDGPIAKYVKDTIAQDMVVIFSKTYCPYCKLAKEVFDGIKKTYTCVELDNRNDGDSIQNILGVITGARTVPRVFVNGVCIGGGSDVKELHEKGELQKLLAAK</sequence>
<dbReference type="CDD" id="cd03419">
    <property type="entry name" value="GRX_GRXh_1_2_like"/>
    <property type="match status" value="1"/>
</dbReference>
<dbReference type="PROSITE" id="PS51354">
    <property type="entry name" value="GLUTAREDOXIN_2"/>
    <property type="match status" value="1"/>
</dbReference>
<evidence type="ECO:0000256" key="1">
    <source>
        <dbReference type="ARBA" id="ARBA00002549"/>
    </source>
</evidence>